<dbReference type="SMART" id="SM00530">
    <property type="entry name" value="HTH_XRE"/>
    <property type="match status" value="1"/>
</dbReference>
<dbReference type="Proteomes" id="UP000248706">
    <property type="component" value="Unassembled WGS sequence"/>
</dbReference>
<dbReference type="InterPro" id="IPR001387">
    <property type="entry name" value="Cro/C1-type_HTH"/>
</dbReference>
<evidence type="ECO:0000313" key="3">
    <source>
        <dbReference type="Proteomes" id="UP000248706"/>
    </source>
</evidence>
<feature type="domain" description="HTH cro/C1-type" evidence="1">
    <location>
        <begin position="10"/>
        <end position="63"/>
    </location>
</feature>
<name>A0A328VJB5_9CHLR</name>
<evidence type="ECO:0000259" key="1">
    <source>
        <dbReference type="PROSITE" id="PS50943"/>
    </source>
</evidence>
<organism evidence="2 3">
    <name type="scientific">Thermogemmatispora tikiterensis</name>
    <dbReference type="NCBI Taxonomy" id="1825093"/>
    <lineage>
        <taxon>Bacteria</taxon>
        <taxon>Bacillati</taxon>
        <taxon>Chloroflexota</taxon>
        <taxon>Ktedonobacteria</taxon>
        <taxon>Thermogemmatisporales</taxon>
        <taxon>Thermogemmatisporaceae</taxon>
        <taxon>Thermogemmatispora</taxon>
    </lineage>
</organism>
<dbReference type="InterPro" id="IPR010982">
    <property type="entry name" value="Lambda_DNA-bd_dom_sf"/>
</dbReference>
<dbReference type="PROSITE" id="PS50943">
    <property type="entry name" value="HTH_CROC1"/>
    <property type="match status" value="1"/>
</dbReference>
<accession>A0A328VJB5</accession>
<reference evidence="2 3" key="1">
    <citation type="submission" date="2016-08" db="EMBL/GenBank/DDBJ databases">
        <title>Analysis of Carbohydrate Active Enzymes in Thermogemmatispora T81 Reveals Carbohydrate Degradation Ability.</title>
        <authorList>
            <person name="Tomazini A."/>
            <person name="Lal S."/>
            <person name="Stott M."/>
            <person name="Henrissat B."/>
            <person name="Polikarpov I."/>
            <person name="Sparling R."/>
            <person name="Levin D.B."/>
        </authorList>
    </citation>
    <scope>NUCLEOTIDE SEQUENCE [LARGE SCALE GENOMIC DNA]</scope>
    <source>
        <strain evidence="2 3">T81</strain>
    </source>
</reference>
<proteinExistence type="predicted"/>
<dbReference type="CDD" id="cd00093">
    <property type="entry name" value="HTH_XRE"/>
    <property type="match status" value="1"/>
</dbReference>
<gene>
    <name evidence="2" type="ORF">A4R35_18665</name>
</gene>
<dbReference type="AlphaFoldDB" id="A0A328VJB5"/>
<evidence type="ECO:0000313" key="2">
    <source>
        <dbReference type="EMBL" id="RAQ97567.1"/>
    </source>
</evidence>
<comment type="caution">
    <text evidence="2">The sequence shown here is derived from an EMBL/GenBank/DDBJ whole genome shotgun (WGS) entry which is preliminary data.</text>
</comment>
<dbReference type="Gene3D" id="1.10.260.40">
    <property type="entry name" value="lambda repressor-like DNA-binding domains"/>
    <property type="match status" value="1"/>
</dbReference>
<keyword evidence="3" id="KW-1185">Reference proteome</keyword>
<dbReference type="EMBL" id="MCIF01000002">
    <property type="protein sequence ID" value="RAQ97567.1"/>
    <property type="molecule type" value="Genomic_DNA"/>
</dbReference>
<protein>
    <recommendedName>
        <fullName evidence="1">HTH cro/C1-type domain-containing protein</fullName>
    </recommendedName>
</protein>
<sequence>MIRGGVLVTVQEWIDYLGMTQMDLVRIADISPTTLRRLERGEPVRKHIVSKVVRALNKELARQGEGIVLRAEDLDGIVISKR</sequence>
<dbReference type="GO" id="GO:0003677">
    <property type="term" value="F:DNA binding"/>
    <property type="evidence" value="ECO:0007669"/>
    <property type="project" value="InterPro"/>
</dbReference>
<dbReference type="SUPFAM" id="SSF47413">
    <property type="entry name" value="lambda repressor-like DNA-binding domains"/>
    <property type="match status" value="1"/>
</dbReference>